<feature type="non-terminal residue" evidence="12">
    <location>
        <position position="1"/>
    </location>
</feature>
<dbReference type="EMBL" id="PUHQ01000053">
    <property type="protein sequence ID" value="KAG0659474.1"/>
    <property type="molecule type" value="Genomic_DNA"/>
</dbReference>
<evidence type="ECO:0000256" key="4">
    <source>
        <dbReference type="ARBA" id="ARBA00022737"/>
    </source>
</evidence>
<dbReference type="Pfam" id="PF21040">
    <property type="entry name" value="CEP104-like_TOG"/>
    <property type="match status" value="1"/>
</dbReference>
<gene>
    <name evidence="12" type="primary">STU2</name>
    <name evidence="12" type="ORF">C6P46_005111</name>
</gene>
<reference evidence="12 13" key="1">
    <citation type="submission" date="2020-11" db="EMBL/GenBank/DDBJ databases">
        <title>Kefir isolates.</title>
        <authorList>
            <person name="Marcisauskas S."/>
            <person name="Kim Y."/>
            <person name="Blasche S."/>
        </authorList>
    </citation>
    <scope>NUCLEOTIDE SEQUENCE [LARGE SCALE GENOMIC DNA]</scope>
    <source>
        <strain evidence="12 13">KR</strain>
    </source>
</reference>
<dbReference type="InterPro" id="IPR034085">
    <property type="entry name" value="TOG"/>
</dbReference>
<dbReference type="InterPro" id="IPR011989">
    <property type="entry name" value="ARM-like"/>
</dbReference>
<dbReference type="GO" id="GO:0000022">
    <property type="term" value="P:mitotic spindle elongation"/>
    <property type="evidence" value="ECO:0007669"/>
    <property type="project" value="UniProtKB-ARBA"/>
</dbReference>
<feature type="compositionally biased region" description="Low complexity" evidence="10">
    <location>
        <begin position="1956"/>
        <end position="1971"/>
    </location>
</feature>
<dbReference type="GO" id="GO:0051315">
    <property type="term" value="P:attachment of mitotic spindle microtubules to kinetochore"/>
    <property type="evidence" value="ECO:0007669"/>
    <property type="project" value="UniProtKB-ARBA"/>
</dbReference>
<keyword evidence="5" id="KW-0498">Mitosis</keyword>
<evidence type="ECO:0000256" key="2">
    <source>
        <dbReference type="ARBA" id="ARBA00022490"/>
    </source>
</evidence>
<feature type="region of interest" description="Disordered" evidence="10">
    <location>
        <begin position="2056"/>
        <end position="2119"/>
    </location>
</feature>
<evidence type="ECO:0000313" key="12">
    <source>
        <dbReference type="EMBL" id="KAG0659474.1"/>
    </source>
</evidence>
<dbReference type="FunFam" id="1.25.10.10:FF:000019">
    <property type="entry name" value="Cytoskeleton-associated protein 5"/>
    <property type="match status" value="1"/>
</dbReference>
<dbReference type="GO" id="GO:0051010">
    <property type="term" value="F:microtubule plus-end binding"/>
    <property type="evidence" value="ECO:0007669"/>
    <property type="project" value="InterPro"/>
</dbReference>
<feature type="domain" description="TOG" evidence="11">
    <location>
        <begin position="1283"/>
        <end position="1539"/>
    </location>
</feature>
<evidence type="ECO:0000256" key="3">
    <source>
        <dbReference type="ARBA" id="ARBA00022618"/>
    </source>
</evidence>
<dbReference type="SUPFAM" id="SSF48371">
    <property type="entry name" value="ARM repeat"/>
    <property type="match status" value="2"/>
</dbReference>
<feature type="compositionally biased region" description="Polar residues" evidence="10">
    <location>
        <begin position="2087"/>
        <end position="2104"/>
    </location>
</feature>
<evidence type="ECO:0000256" key="9">
    <source>
        <dbReference type="PROSITE-ProRule" id="PRU00103"/>
    </source>
</evidence>
<dbReference type="GO" id="GO:0030951">
    <property type="term" value="P:establishment or maintenance of microtubule cytoskeleton polarity"/>
    <property type="evidence" value="ECO:0007669"/>
    <property type="project" value="InterPro"/>
</dbReference>
<dbReference type="GO" id="GO:0044732">
    <property type="term" value="C:mitotic spindle pole body"/>
    <property type="evidence" value="ECO:0007669"/>
    <property type="project" value="UniProtKB-ARBA"/>
</dbReference>
<evidence type="ECO:0000256" key="6">
    <source>
        <dbReference type="ARBA" id="ARBA00023212"/>
    </source>
</evidence>
<feature type="domain" description="TOG" evidence="11">
    <location>
        <begin position="892"/>
        <end position="1125"/>
    </location>
</feature>
<sequence>VWKARLSAYTEVASLASKTVDDSDPLFRQHYTSGQSLRDWVRDANAVAQEKGVEAACAVVEFGGKPAARSRPDVVPSIVEKCLGSARAGTRTKAIELCMLYIEAEEDMAEGVVGDVVPGLDAKQPKVVAGAVMVLKEAVRCFGPKSVNVKPILKTLPKIFAHADKTVRSEGQLLCLALHSYLGPALTPHLGELKPVQQKELGEAFEAADRGEKGDEYGFGKIRPSRYTMSQKRAMAIQEAQGQLDANGHGDEDEGETATDEAAAAAEEPEAAMDPYDLADPIPVLSRLPEDFYSNLSSSKWKDRKELALEPLLATLASSLRYQPDNYTDLVAALAGRMGDANVLCVVLAAQCIEKLARGLRGDFARYKSVVTAPILGKLKEKKQNVQDALGSALDAIAASTSIGDFTEDVTTFAKDKNPSVKASTLSFYTRCLCSTTTLPPKGDLPELVESMKKALEDSDAGVRAAAADALGTLLKVVGERAFNALAGEMDPLRKEKVTEAAEKAVTKCKNGIAAGGGGRAPAAPSRPAPSASAPKPRPRPPPPANKENAPPARAAPTFDDPPAPPTPKPPARGPPARLLAQKAGPPPSTARPPAPAAAKKPAPTRAPAAAAAATTSSGSTKNTEPLRFRHTQEAAESLVDDGEVFPAEIVAQLNDANWKQRLEGMEKLSEWVKLDGRDADAEVLVAGKVFALLSQLAAESPTWSKAPMAVSIPVLCDKLGDIKLKKPASDALTAFAEKSSLGFVLSQAYETMSKQKAPKTLAESYIFVEQALRDFGLAGGLAVRDLIEFVKVGLKHSNAAVRTAATKTIVTLRLFVGADIVNFLSDLTPQLLSTIESEFGKVAAESPPEPTRVGADTVVAAPPKSAGQASAKAGKAAAGGGAAAEADPMDELFPRVDFDRLVPSAQIQALGDSAWKVRKEAIEGIRDTLDANKRIKPTTLPDLATALKLRITDANKIIQLVALDIVARVASGMGPPFGQNLARVFAGPVAQVLADQKANIRAAGVTTLTAMADAAGLEGLIGSFDKPLEGNNPMQRKELTAWLEGRLADPEATAGLDLSGLAPGLLACLEDKQTEVRKSATALLPIVIANAGYGVVMDALAKLKPASRSTALPIVEAARSAASALGSKATAAPPPVPRPAAAPSTARAPPPAAARPPPASAAPPSAPPAAASTAPPPRMPVGLSRPAAKPLRTAAAGPPAGDEPVSSAVPSRLGQPRPRQSVSGLRSAASSSRPMSSASNVSSAASAREPPFRSADPNQKLVRHKKETGAMRWVIEGTPRHDQVEWLASQMAPQISASLHGQLFSTDHSAERDFLAGLSVMDECAKDPATAGEACDISEHEMRERLVANFDLIVKYLTLRLALTSTVITIKCLDLVDHLIPVLSKAEYRASDYEALPLLISLVNKVGDSKETIRQRVRAIFKTICSVYPFSKVFSTIFEHGLDNKNARVRSECIEELGQLYSRHGAKIYPISQALPKIASNIGKPDATTRTAALHAIGAVYTLVGPDATWKAVGNLPAKDRSMLEERLKRTASGTASPLPPTRTAASTTDGPPGTPGGLRPPTSRLAVPASPSPAASGAASLTSRAPGIPRPGGIPSRLARPPSSVPQPTSTVMRANMPPPPSRPLGSAASRSAVRPPAFTEDDLMAETVSDLPSLLEALDTDDFNACSDVLKLVTREITKNTEQVLPHVDALIDAVTARMELGFAGLTRETSPAQLRLCKHLMQVLSALFDKRVLAQQVSRLPLTGLLADLTGRLLDTADNPVSEPIQSLSKVLNMVLIRIFHNADQNVCFGALLTVLQDATIDLRELQGDELADRAKYAELVMKCLWKVSKTVKESLENQQLRAPRLLSDINQFLITIPPAEWRRRANDDVPLADMPLRTVKTILQQVVSVMKEKVFNELDEIDQAENSFVYQYLYRLANQLSGGETALRAEALARKASASSLGSATREEAGSAKASTDSSSAQSASAVGPATPASSPGGTDIAVNQRLKEIFELIGDPSHSRSGIAALYEFQKDHPEASARIATWMAGTGSYFQTYLKRALANLEAADRERTLEMPMDGSPEQTTSRPSSGASRSSNAAPGTPTRSSRASINPNVTTTPKLQELRSMFGLTDKEQ</sequence>
<feature type="compositionally biased region" description="Pro residues" evidence="10">
    <location>
        <begin position="560"/>
        <end position="574"/>
    </location>
</feature>
<evidence type="ECO:0000256" key="10">
    <source>
        <dbReference type="SAM" id="MobiDB-lite"/>
    </source>
</evidence>
<dbReference type="Proteomes" id="UP000777482">
    <property type="component" value="Unassembled WGS sequence"/>
</dbReference>
<feature type="compositionally biased region" description="Low complexity" evidence="10">
    <location>
        <begin position="1629"/>
        <end position="1640"/>
    </location>
</feature>
<feature type="region of interest" description="Disordered" evidence="10">
    <location>
        <begin position="1943"/>
        <end position="1985"/>
    </location>
</feature>
<feature type="compositionally biased region" description="Pro residues" evidence="10">
    <location>
        <begin position="585"/>
        <end position="596"/>
    </location>
</feature>
<feature type="domain" description="TOG" evidence="11">
    <location>
        <begin position="1"/>
        <end position="214"/>
    </location>
</feature>
<proteinExistence type="inferred from homology"/>
<dbReference type="OrthoDB" id="205662at2759"/>
<protein>
    <submittedName>
        <fullName evidence="12">Microtubule-associated protein, microtubule dynamics during spindle orientation</fullName>
    </submittedName>
</protein>
<feature type="compositionally biased region" description="Low complexity" evidence="10">
    <location>
        <begin position="521"/>
        <end position="535"/>
    </location>
</feature>
<evidence type="ECO:0000256" key="1">
    <source>
        <dbReference type="ARBA" id="ARBA00004300"/>
    </source>
</evidence>
<dbReference type="GO" id="GO:0005881">
    <property type="term" value="C:cytoplasmic microtubule"/>
    <property type="evidence" value="ECO:0007669"/>
    <property type="project" value="UniProtKB-ARBA"/>
</dbReference>
<feature type="compositionally biased region" description="Low complexity" evidence="10">
    <location>
        <begin position="1549"/>
        <end position="1599"/>
    </location>
</feature>
<dbReference type="GO" id="GO:0051301">
    <property type="term" value="P:cell division"/>
    <property type="evidence" value="ECO:0007669"/>
    <property type="project" value="UniProtKB-KW"/>
</dbReference>
<evidence type="ECO:0000313" key="13">
    <source>
        <dbReference type="Proteomes" id="UP000777482"/>
    </source>
</evidence>
<dbReference type="GO" id="GO:0061863">
    <property type="term" value="F:microtubule plus end polymerase"/>
    <property type="evidence" value="ECO:0007669"/>
    <property type="project" value="InterPro"/>
</dbReference>
<dbReference type="InterPro" id="IPR045110">
    <property type="entry name" value="XMAP215"/>
</dbReference>
<feature type="compositionally biased region" description="Low complexity" evidence="10">
    <location>
        <begin position="597"/>
        <end position="622"/>
    </location>
</feature>
<feature type="region of interest" description="Disordered" evidence="10">
    <location>
        <begin position="1529"/>
        <end position="1641"/>
    </location>
</feature>
<evidence type="ECO:0000256" key="7">
    <source>
        <dbReference type="ARBA" id="ARBA00023306"/>
    </source>
</evidence>
<evidence type="ECO:0000256" key="5">
    <source>
        <dbReference type="ARBA" id="ARBA00022776"/>
    </source>
</evidence>
<dbReference type="InterPro" id="IPR016024">
    <property type="entry name" value="ARM-type_fold"/>
</dbReference>
<dbReference type="Pfam" id="PF21041">
    <property type="entry name" value="XMAP215_CLASP_TOG"/>
    <property type="match status" value="2"/>
</dbReference>
<feature type="compositionally biased region" description="Low complexity" evidence="10">
    <location>
        <begin position="2070"/>
        <end position="2085"/>
    </location>
</feature>
<feature type="repeat" description="HEAT" evidence="9">
    <location>
        <begin position="448"/>
        <end position="486"/>
    </location>
</feature>
<keyword evidence="4" id="KW-0677">Repeat</keyword>
<feature type="region of interest" description="Disordered" evidence="10">
    <location>
        <begin position="244"/>
        <end position="271"/>
    </location>
</feature>
<accession>A0A9P7B5B0</accession>
<feature type="region of interest" description="Disordered" evidence="10">
    <location>
        <begin position="1127"/>
        <end position="1265"/>
    </location>
</feature>
<feature type="domain" description="TOG" evidence="11">
    <location>
        <begin position="277"/>
        <end position="511"/>
    </location>
</feature>
<organism evidence="12 13">
    <name type="scientific">Rhodotorula mucilaginosa</name>
    <name type="common">Yeast</name>
    <name type="synonym">Rhodotorula rubra</name>
    <dbReference type="NCBI Taxonomy" id="5537"/>
    <lineage>
        <taxon>Eukaryota</taxon>
        <taxon>Fungi</taxon>
        <taxon>Dikarya</taxon>
        <taxon>Basidiomycota</taxon>
        <taxon>Pucciniomycotina</taxon>
        <taxon>Microbotryomycetes</taxon>
        <taxon>Sporidiobolales</taxon>
        <taxon>Sporidiobolaceae</taxon>
        <taxon>Rhodotorula</taxon>
    </lineage>
</organism>
<dbReference type="PANTHER" id="PTHR12609">
    <property type="entry name" value="MICROTUBULE ASSOCIATED PROTEIN XMAP215"/>
    <property type="match status" value="1"/>
</dbReference>
<keyword evidence="2" id="KW-0963">Cytoplasm</keyword>
<dbReference type="InterPro" id="IPR021133">
    <property type="entry name" value="HEAT_type_2"/>
</dbReference>
<dbReference type="GO" id="GO:1990571">
    <property type="term" value="P:meiotic centromere clustering"/>
    <property type="evidence" value="ECO:0007669"/>
    <property type="project" value="UniProtKB-ARBA"/>
</dbReference>
<keyword evidence="3" id="KW-0132">Cell division</keyword>
<evidence type="ECO:0000259" key="11">
    <source>
        <dbReference type="SMART" id="SM01349"/>
    </source>
</evidence>
<dbReference type="InterPro" id="IPR048491">
    <property type="entry name" value="XMAP215_CLASP_TOG"/>
</dbReference>
<feature type="compositionally biased region" description="Pro residues" evidence="10">
    <location>
        <begin position="1149"/>
        <end position="1168"/>
    </location>
</feature>
<dbReference type="GO" id="GO:0099070">
    <property type="term" value="C:static microtubule bundle"/>
    <property type="evidence" value="ECO:0007669"/>
    <property type="project" value="UniProtKB-ARBA"/>
</dbReference>
<keyword evidence="7" id="KW-0131">Cell cycle</keyword>
<keyword evidence="6" id="KW-0206">Cytoskeleton</keyword>
<feature type="domain" description="TOG" evidence="11">
    <location>
        <begin position="634"/>
        <end position="849"/>
    </location>
</feature>
<feature type="region of interest" description="Disordered" evidence="10">
    <location>
        <begin position="511"/>
        <end position="628"/>
    </location>
</feature>
<comment type="subcellular location">
    <subcellularLocation>
        <location evidence="1">Cytoplasm</location>
        <location evidence="1">Cytoskeleton</location>
        <location evidence="1">Microtubule organizing center</location>
        <location evidence="1">Centrosome</location>
    </subcellularLocation>
</comment>
<dbReference type="SMART" id="SM01349">
    <property type="entry name" value="TOG"/>
    <property type="match status" value="5"/>
</dbReference>
<comment type="caution">
    <text evidence="12">The sequence shown here is derived from an EMBL/GenBank/DDBJ whole genome shotgun (WGS) entry which is preliminary data.</text>
</comment>
<dbReference type="GO" id="GO:0046785">
    <property type="term" value="P:microtubule polymerization"/>
    <property type="evidence" value="ECO:0007669"/>
    <property type="project" value="InterPro"/>
</dbReference>
<name>A0A9P7B5B0_RHOMI</name>
<dbReference type="FunFam" id="1.25.10.10:FF:000050">
    <property type="entry name" value="Cytoskeleton-associated protein 5 isoform X1"/>
    <property type="match status" value="1"/>
</dbReference>
<dbReference type="GO" id="GO:1990498">
    <property type="term" value="C:mitotic spindle microtubule"/>
    <property type="evidence" value="ECO:0007669"/>
    <property type="project" value="UniProtKB-ARBA"/>
</dbReference>
<dbReference type="PROSITE" id="PS50077">
    <property type="entry name" value="HEAT_REPEAT"/>
    <property type="match status" value="1"/>
</dbReference>
<evidence type="ECO:0000256" key="8">
    <source>
        <dbReference type="ARBA" id="ARBA00025722"/>
    </source>
</evidence>
<dbReference type="Gene3D" id="1.25.10.10">
    <property type="entry name" value="Leucine-rich Repeat Variant"/>
    <property type="match status" value="5"/>
</dbReference>
<comment type="similarity">
    <text evidence="8">Belongs to the TOG/XMAP215 family.</text>
</comment>
<feature type="compositionally biased region" description="Low complexity" evidence="10">
    <location>
        <begin position="1227"/>
        <end position="1248"/>
    </location>
</feature>
<feature type="compositionally biased region" description="Low complexity" evidence="10">
    <location>
        <begin position="546"/>
        <end position="559"/>
    </location>
</feature>
<keyword evidence="13" id="KW-1185">Reference proteome</keyword>